<name>A0A1H2UFP6_9PSEU</name>
<dbReference type="AlphaFoldDB" id="A0A1H2UFP6"/>
<dbReference type="EMBL" id="FNON01000001">
    <property type="protein sequence ID" value="SDW54907.1"/>
    <property type="molecule type" value="Genomic_DNA"/>
</dbReference>
<proteinExistence type="predicted"/>
<sequence length="67" mass="7109">MMCALCAAELDHCHGTLIVHPNGDVECMEPDCTDLDAVRHEFTIDCLTVEGGCPCAVIPAEALLHAS</sequence>
<protein>
    <submittedName>
        <fullName evidence="1">Uncharacterized protein</fullName>
    </submittedName>
</protein>
<dbReference type="RefSeq" id="WP_091286804.1">
    <property type="nucleotide sequence ID" value="NZ_FNON01000001.1"/>
</dbReference>
<dbReference type="OrthoDB" id="3629104at2"/>
<evidence type="ECO:0000313" key="2">
    <source>
        <dbReference type="Proteomes" id="UP000199515"/>
    </source>
</evidence>
<gene>
    <name evidence="1" type="ORF">SAMN05421504_101873</name>
</gene>
<organism evidence="1 2">
    <name type="scientific">Amycolatopsis xylanica</name>
    <dbReference type="NCBI Taxonomy" id="589385"/>
    <lineage>
        <taxon>Bacteria</taxon>
        <taxon>Bacillati</taxon>
        <taxon>Actinomycetota</taxon>
        <taxon>Actinomycetes</taxon>
        <taxon>Pseudonocardiales</taxon>
        <taxon>Pseudonocardiaceae</taxon>
        <taxon>Amycolatopsis</taxon>
    </lineage>
</organism>
<accession>A0A1H2UFP6</accession>
<evidence type="ECO:0000313" key="1">
    <source>
        <dbReference type="EMBL" id="SDW54907.1"/>
    </source>
</evidence>
<dbReference type="Proteomes" id="UP000199515">
    <property type="component" value="Unassembled WGS sequence"/>
</dbReference>
<reference evidence="1 2" key="1">
    <citation type="submission" date="2016-10" db="EMBL/GenBank/DDBJ databases">
        <authorList>
            <person name="de Groot N.N."/>
        </authorList>
    </citation>
    <scope>NUCLEOTIDE SEQUENCE [LARGE SCALE GENOMIC DNA]</scope>
    <source>
        <strain evidence="1 2">CPCC 202699</strain>
    </source>
</reference>
<keyword evidence="2" id="KW-1185">Reference proteome</keyword>